<sequence length="341" mass="37229">MALGLAAIYSIDLSRGSTLTYFKKQALAAGIGITLLLFISMFQHTVWRYSAKWWYGASLVILTAVLIFGKTIRGTTGWFTMAGFSFQPVEVAKVSIVLMLAAIIARFGSEFKRPLFFFGTGIFTFLLFALVMMQPDLGSALLLGMVWFGLMWLVGARKLYMGLFIAIVLVIGTLGWMFFMEDYQRARIATFINPEKDPLGSGYNITQSIIAVGAGKWFGRGLGFGSQSQLRFLPEAQTDFIFSVIAEELGLAGVVVLLTLFGVLFFRLLSLAAEAKDSFHAAAISGALVLIFSQFFINIGAGIGILPITGVTLPFVSYGGSSLVMSMAFIGIIESMIARRY</sequence>
<feature type="transmembrane region" description="Helical" evidence="6">
    <location>
        <begin position="115"/>
        <end position="131"/>
    </location>
</feature>
<dbReference type="GO" id="GO:0008360">
    <property type="term" value="P:regulation of cell shape"/>
    <property type="evidence" value="ECO:0007669"/>
    <property type="project" value="UniProtKB-KW"/>
</dbReference>
<feature type="transmembrane region" description="Helical" evidence="6">
    <location>
        <begin position="159"/>
        <end position="179"/>
    </location>
</feature>
<dbReference type="AlphaFoldDB" id="A0A0G1P3I0"/>
<reference evidence="7 8" key="1">
    <citation type="journal article" date="2015" name="Nature">
        <title>rRNA introns, odd ribosomes, and small enigmatic genomes across a large radiation of phyla.</title>
        <authorList>
            <person name="Brown C.T."/>
            <person name="Hug L.A."/>
            <person name="Thomas B.C."/>
            <person name="Sharon I."/>
            <person name="Castelle C.J."/>
            <person name="Singh A."/>
            <person name="Wilkins M.J."/>
            <person name="Williams K.H."/>
            <person name="Banfield J.F."/>
        </authorList>
    </citation>
    <scope>NUCLEOTIDE SEQUENCE [LARGE SCALE GENOMIC DNA]</scope>
</reference>
<keyword evidence="4 6" id="KW-1133">Transmembrane helix</keyword>
<proteinExistence type="predicted"/>
<dbReference type="GO" id="GO:0015648">
    <property type="term" value="F:lipid-linked peptidoglycan transporter activity"/>
    <property type="evidence" value="ECO:0007669"/>
    <property type="project" value="TreeGrafter"/>
</dbReference>
<keyword evidence="2 6" id="KW-0812">Transmembrane</keyword>
<feature type="transmembrane region" description="Helical" evidence="6">
    <location>
        <begin position="315"/>
        <end position="337"/>
    </location>
</feature>
<dbReference type="GO" id="GO:0005886">
    <property type="term" value="C:plasma membrane"/>
    <property type="evidence" value="ECO:0007669"/>
    <property type="project" value="TreeGrafter"/>
</dbReference>
<dbReference type="InterPro" id="IPR001182">
    <property type="entry name" value="FtsW/RodA"/>
</dbReference>
<dbReference type="EMBL" id="LCMA01000001">
    <property type="protein sequence ID" value="KKU27291.1"/>
    <property type="molecule type" value="Genomic_DNA"/>
</dbReference>
<feature type="transmembrane region" description="Helical" evidence="6">
    <location>
        <begin position="281"/>
        <end position="309"/>
    </location>
</feature>
<feature type="transmembrane region" description="Helical" evidence="6">
    <location>
        <begin position="91"/>
        <end position="108"/>
    </location>
</feature>
<dbReference type="Pfam" id="PF01098">
    <property type="entry name" value="FTSW_RODA_SPOVE"/>
    <property type="match status" value="1"/>
</dbReference>
<protein>
    <submittedName>
        <fullName evidence="7">Rod shape-determining protein RodA</fullName>
    </submittedName>
</protein>
<evidence type="ECO:0000256" key="5">
    <source>
        <dbReference type="ARBA" id="ARBA00023136"/>
    </source>
</evidence>
<accession>A0A0G1P3I0</accession>
<feature type="transmembrane region" description="Helical" evidence="6">
    <location>
        <begin position="26"/>
        <end position="46"/>
    </location>
</feature>
<evidence type="ECO:0000313" key="8">
    <source>
        <dbReference type="Proteomes" id="UP000034175"/>
    </source>
</evidence>
<evidence type="ECO:0000256" key="2">
    <source>
        <dbReference type="ARBA" id="ARBA00022692"/>
    </source>
</evidence>
<organism evidence="7 8">
    <name type="scientific">Candidatus Magasanikbacteria bacterium GW2011_GWA2_46_17</name>
    <dbReference type="NCBI Taxonomy" id="1619042"/>
    <lineage>
        <taxon>Bacteria</taxon>
        <taxon>Candidatus Magasanikiibacteriota</taxon>
    </lineage>
</organism>
<dbReference type="Proteomes" id="UP000034175">
    <property type="component" value="Unassembled WGS sequence"/>
</dbReference>
<name>A0A0G1P3I0_9BACT</name>
<evidence type="ECO:0000256" key="4">
    <source>
        <dbReference type="ARBA" id="ARBA00022989"/>
    </source>
</evidence>
<keyword evidence="5 6" id="KW-0472">Membrane</keyword>
<comment type="caution">
    <text evidence="7">The sequence shown here is derived from an EMBL/GenBank/DDBJ whole genome shotgun (WGS) entry which is preliminary data.</text>
</comment>
<evidence type="ECO:0000313" key="7">
    <source>
        <dbReference type="EMBL" id="KKU27291.1"/>
    </source>
</evidence>
<dbReference type="PANTHER" id="PTHR30474:SF1">
    <property type="entry name" value="PEPTIDOGLYCAN GLYCOSYLTRANSFERASE MRDB"/>
    <property type="match status" value="1"/>
</dbReference>
<feature type="transmembrane region" description="Helical" evidence="6">
    <location>
        <begin position="137"/>
        <end position="154"/>
    </location>
</feature>
<dbReference type="PATRIC" id="fig|1619042.3.peg.13"/>
<evidence type="ECO:0000256" key="6">
    <source>
        <dbReference type="SAM" id="Phobius"/>
    </source>
</evidence>
<evidence type="ECO:0000256" key="1">
    <source>
        <dbReference type="ARBA" id="ARBA00004141"/>
    </source>
</evidence>
<dbReference type="GO" id="GO:0051301">
    <property type="term" value="P:cell division"/>
    <property type="evidence" value="ECO:0007669"/>
    <property type="project" value="InterPro"/>
</dbReference>
<keyword evidence="3" id="KW-0133">Cell shape</keyword>
<dbReference type="InterPro" id="IPR018365">
    <property type="entry name" value="Cell_cycle_FtsW-rel_CS"/>
</dbReference>
<comment type="subcellular location">
    <subcellularLocation>
        <location evidence="1">Membrane</location>
        <topology evidence="1">Multi-pass membrane protein</topology>
    </subcellularLocation>
</comment>
<dbReference type="PROSITE" id="PS00428">
    <property type="entry name" value="FTSW_RODA_SPOVE"/>
    <property type="match status" value="1"/>
</dbReference>
<evidence type="ECO:0000256" key="3">
    <source>
        <dbReference type="ARBA" id="ARBA00022960"/>
    </source>
</evidence>
<dbReference type="GO" id="GO:0032153">
    <property type="term" value="C:cell division site"/>
    <property type="evidence" value="ECO:0007669"/>
    <property type="project" value="TreeGrafter"/>
</dbReference>
<dbReference type="PANTHER" id="PTHR30474">
    <property type="entry name" value="CELL CYCLE PROTEIN"/>
    <property type="match status" value="1"/>
</dbReference>
<gene>
    <name evidence="7" type="ORF">UX39_C0001G0011</name>
</gene>
<feature type="transmembrane region" description="Helical" evidence="6">
    <location>
        <begin position="53"/>
        <end position="71"/>
    </location>
</feature>
<feature type="transmembrane region" description="Helical" evidence="6">
    <location>
        <begin position="249"/>
        <end position="269"/>
    </location>
</feature>